<dbReference type="RefSeq" id="WP_282716960.1">
    <property type="nucleotide sequence ID" value="NZ_JASCRX010000005.1"/>
</dbReference>
<dbReference type="InterPro" id="IPR003374">
    <property type="entry name" value="ApbE-like_sf"/>
</dbReference>
<evidence type="ECO:0000256" key="7">
    <source>
        <dbReference type="ARBA" id="ARBA00022842"/>
    </source>
</evidence>
<accession>A0AAW6TLB2</accession>
<comment type="similarity">
    <text evidence="10">Belongs to the ApbE family.</text>
</comment>
<keyword evidence="4 10" id="KW-0808">Transferase</keyword>
<keyword evidence="6 10" id="KW-0274">FAD</keyword>
<evidence type="ECO:0000256" key="8">
    <source>
        <dbReference type="ARBA" id="ARBA00031306"/>
    </source>
</evidence>
<evidence type="ECO:0000313" key="13">
    <source>
        <dbReference type="Proteomes" id="UP001228643"/>
    </source>
</evidence>
<dbReference type="EMBL" id="JASCRY010000003">
    <property type="protein sequence ID" value="MDI5950380.1"/>
    <property type="molecule type" value="Genomic_DNA"/>
</dbReference>
<sequence>MGSNFELGVVHSKKSEAEKLLQIGVQEITRIENLLSEFISTSTTNEINTTARQNPLLINNECFELISRSQNISNLTKGCFDISVSPLKKIYSFKNHFFNFPCHSEIIKTLQSVGYQKIELSKENQSIFFKIDGMKISFSAIGKGYAADKVKQLWINEGVKSGYVNASGDLTTFGSKADGTQWKIGIRHPENKNEILMYVPLNESSVATSGNYEQFFLYNDIKYSHNINPFTGMPISGIKSVSVFSPSAELSDALATAVYVMGKTNGIKFINQLPHTYCIIIDDKNKVYFSKKMHYAESSI</sequence>
<dbReference type="PANTHER" id="PTHR30040">
    <property type="entry name" value="THIAMINE BIOSYNTHESIS LIPOPROTEIN APBE"/>
    <property type="match status" value="1"/>
</dbReference>
<proteinExistence type="inferred from homology"/>
<dbReference type="AlphaFoldDB" id="A0AAW6TLB2"/>
<comment type="cofactor">
    <cofactor evidence="11">
        <name>Mg(2+)</name>
        <dbReference type="ChEBI" id="CHEBI:18420"/>
    </cofactor>
    <cofactor evidence="11">
        <name>Mn(2+)</name>
        <dbReference type="ChEBI" id="CHEBI:29035"/>
    </cofactor>
    <text evidence="11">Magnesium. Can also use manganese.</text>
</comment>
<dbReference type="EC" id="2.7.1.180" evidence="1 10"/>
<evidence type="ECO:0000256" key="3">
    <source>
        <dbReference type="ARBA" id="ARBA00022630"/>
    </source>
</evidence>
<dbReference type="GO" id="GO:0016740">
    <property type="term" value="F:transferase activity"/>
    <property type="evidence" value="ECO:0007669"/>
    <property type="project" value="UniProtKB-UniRule"/>
</dbReference>
<organism evidence="12 13">
    <name type="scientific">Flavobacterium yafengii</name>
    <dbReference type="NCBI Taxonomy" id="3041253"/>
    <lineage>
        <taxon>Bacteria</taxon>
        <taxon>Pseudomonadati</taxon>
        <taxon>Bacteroidota</taxon>
        <taxon>Flavobacteriia</taxon>
        <taxon>Flavobacteriales</taxon>
        <taxon>Flavobacteriaceae</taxon>
        <taxon>Flavobacterium</taxon>
    </lineage>
</organism>
<feature type="binding site" evidence="11">
    <location>
        <position position="252"/>
    </location>
    <ligand>
        <name>Mg(2+)</name>
        <dbReference type="ChEBI" id="CHEBI:18420"/>
    </ligand>
</feature>
<feature type="binding site" evidence="11">
    <location>
        <position position="140"/>
    </location>
    <ligand>
        <name>Mg(2+)</name>
        <dbReference type="ChEBI" id="CHEBI:18420"/>
    </ligand>
</feature>
<feature type="binding site" evidence="11">
    <location>
        <position position="256"/>
    </location>
    <ligand>
        <name>Mg(2+)</name>
        <dbReference type="ChEBI" id="CHEBI:18420"/>
    </ligand>
</feature>
<dbReference type="Gene3D" id="3.10.520.10">
    <property type="entry name" value="ApbE-like domains"/>
    <property type="match status" value="1"/>
</dbReference>
<evidence type="ECO:0000256" key="2">
    <source>
        <dbReference type="ARBA" id="ARBA00016337"/>
    </source>
</evidence>
<evidence type="ECO:0000256" key="4">
    <source>
        <dbReference type="ARBA" id="ARBA00022679"/>
    </source>
</evidence>
<dbReference type="Proteomes" id="UP001228643">
    <property type="component" value="Unassembled WGS sequence"/>
</dbReference>
<evidence type="ECO:0000256" key="1">
    <source>
        <dbReference type="ARBA" id="ARBA00011955"/>
    </source>
</evidence>
<gene>
    <name evidence="12" type="ORF">QLS97_12050</name>
</gene>
<evidence type="ECO:0000256" key="5">
    <source>
        <dbReference type="ARBA" id="ARBA00022723"/>
    </source>
</evidence>
<evidence type="ECO:0000313" key="12">
    <source>
        <dbReference type="EMBL" id="MDI5950380.1"/>
    </source>
</evidence>
<comment type="caution">
    <text evidence="12">The sequence shown here is derived from an EMBL/GenBank/DDBJ whole genome shotgun (WGS) entry which is preliminary data.</text>
</comment>
<evidence type="ECO:0000256" key="9">
    <source>
        <dbReference type="ARBA" id="ARBA00048540"/>
    </source>
</evidence>
<keyword evidence="13" id="KW-1185">Reference proteome</keyword>
<keyword evidence="5 10" id="KW-0479">Metal-binding</keyword>
<dbReference type="SUPFAM" id="SSF143631">
    <property type="entry name" value="ApbE-like"/>
    <property type="match status" value="1"/>
</dbReference>
<evidence type="ECO:0000256" key="6">
    <source>
        <dbReference type="ARBA" id="ARBA00022827"/>
    </source>
</evidence>
<dbReference type="PANTHER" id="PTHR30040:SF2">
    <property type="entry name" value="FAD:PROTEIN FMN TRANSFERASE"/>
    <property type="match status" value="1"/>
</dbReference>
<name>A0AAW6TLB2_9FLAO</name>
<protein>
    <recommendedName>
        <fullName evidence="2 10">FAD:protein FMN transferase</fullName>
        <ecNumber evidence="1 10">2.7.1.180</ecNumber>
    </recommendedName>
    <alternativeName>
        <fullName evidence="8 10">Flavin transferase</fullName>
    </alternativeName>
</protein>
<dbReference type="PIRSF" id="PIRSF006268">
    <property type="entry name" value="ApbE"/>
    <property type="match status" value="1"/>
</dbReference>
<dbReference type="GO" id="GO:0046872">
    <property type="term" value="F:metal ion binding"/>
    <property type="evidence" value="ECO:0007669"/>
    <property type="project" value="UniProtKB-UniRule"/>
</dbReference>
<evidence type="ECO:0000256" key="10">
    <source>
        <dbReference type="PIRNR" id="PIRNR006268"/>
    </source>
</evidence>
<comment type="catalytic activity">
    <reaction evidence="9 10">
        <text>L-threonyl-[protein] + FAD = FMN-L-threonyl-[protein] + AMP + H(+)</text>
        <dbReference type="Rhea" id="RHEA:36847"/>
        <dbReference type="Rhea" id="RHEA-COMP:11060"/>
        <dbReference type="Rhea" id="RHEA-COMP:11061"/>
        <dbReference type="ChEBI" id="CHEBI:15378"/>
        <dbReference type="ChEBI" id="CHEBI:30013"/>
        <dbReference type="ChEBI" id="CHEBI:57692"/>
        <dbReference type="ChEBI" id="CHEBI:74257"/>
        <dbReference type="ChEBI" id="CHEBI:456215"/>
        <dbReference type="EC" id="2.7.1.180"/>
    </reaction>
</comment>
<keyword evidence="7 10" id="KW-0460">Magnesium</keyword>
<dbReference type="Pfam" id="PF02424">
    <property type="entry name" value="ApbE"/>
    <property type="match status" value="1"/>
</dbReference>
<keyword evidence="3 10" id="KW-0285">Flavoprotein</keyword>
<dbReference type="InterPro" id="IPR024932">
    <property type="entry name" value="ApbE"/>
</dbReference>
<reference evidence="12 13" key="1">
    <citation type="submission" date="2023-04" db="EMBL/GenBank/DDBJ databases">
        <title>Two novel species of Flavobacterium.</title>
        <authorList>
            <person name="Liu Q."/>
            <person name="Xin Y.-H."/>
        </authorList>
    </citation>
    <scope>NUCLEOTIDE SEQUENCE [LARGE SCALE GENOMIC DNA]</scope>
    <source>
        <strain evidence="12 13">LB2P87</strain>
    </source>
</reference>
<evidence type="ECO:0000256" key="11">
    <source>
        <dbReference type="PIRSR" id="PIRSR006268-2"/>
    </source>
</evidence>